<organism evidence="1 2">
    <name type="scientific">Sporocytophaga myxococcoides</name>
    <dbReference type="NCBI Taxonomy" id="153721"/>
    <lineage>
        <taxon>Bacteria</taxon>
        <taxon>Pseudomonadati</taxon>
        <taxon>Bacteroidota</taxon>
        <taxon>Cytophagia</taxon>
        <taxon>Cytophagales</taxon>
        <taxon>Cytophagaceae</taxon>
        <taxon>Sporocytophaga</taxon>
    </lineage>
</organism>
<accession>A0A098LP16</accession>
<name>A0A098LP16_9BACT</name>
<keyword evidence="2" id="KW-1185">Reference proteome</keyword>
<proteinExistence type="predicted"/>
<comment type="caution">
    <text evidence="1">The sequence shown here is derived from an EMBL/GenBank/DDBJ whole genome shotgun (WGS) entry which is preliminary data.</text>
</comment>
<evidence type="ECO:0000313" key="2">
    <source>
        <dbReference type="Proteomes" id="UP000030185"/>
    </source>
</evidence>
<gene>
    <name evidence="1" type="ORF">MYP_4989</name>
</gene>
<sequence length="54" mass="6416">MHNKAIETIKSGQVQLRASPQEGINYYLTKIEELKLEILEFISWCTELEKRQHK</sequence>
<dbReference type="EMBL" id="BBLT01000016">
    <property type="protein sequence ID" value="GAL87758.1"/>
    <property type="molecule type" value="Genomic_DNA"/>
</dbReference>
<reference evidence="1 2" key="1">
    <citation type="submission" date="2014-09" db="EMBL/GenBank/DDBJ databases">
        <title>Sporocytophaga myxococcoides PG-01 genome sequencing.</title>
        <authorList>
            <person name="Liu L."/>
            <person name="Gao P.J."/>
            <person name="Chen G.J."/>
            <person name="Wang L.S."/>
        </authorList>
    </citation>
    <scope>NUCLEOTIDE SEQUENCE [LARGE SCALE GENOMIC DNA]</scope>
    <source>
        <strain evidence="1 2">PG-01</strain>
    </source>
</reference>
<dbReference type="AlphaFoldDB" id="A0A098LP16"/>
<evidence type="ECO:0000313" key="1">
    <source>
        <dbReference type="EMBL" id="GAL87758.1"/>
    </source>
</evidence>
<dbReference type="Proteomes" id="UP000030185">
    <property type="component" value="Unassembled WGS sequence"/>
</dbReference>
<protein>
    <submittedName>
        <fullName evidence="1">Uncharacterized protein</fullName>
    </submittedName>
</protein>